<evidence type="ECO:0000313" key="2">
    <source>
        <dbReference type="EMBL" id="QDO99537.1"/>
    </source>
</evidence>
<gene>
    <name evidence="2" type="ORF">FNB15_20715</name>
</gene>
<feature type="transmembrane region" description="Helical" evidence="1">
    <location>
        <begin position="83"/>
        <end position="103"/>
    </location>
</feature>
<keyword evidence="1" id="KW-0472">Membrane</keyword>
<name>A0A516H6Y9_9PROT</name>
<protein>
    <submittedName>
        <fullName evidence="2">Anti-sigma factor</fullName>
    </submittedName>
</protein>
<dbReference type="AlphaFoldDB" id="A0A516H6Y9"/>
<evidence type="ECO:0000313" key="3">
    <source>
        <dbReference type="Proteomes" id="UP000317496"/>
    </source>
</evidence>
<proteinExistence type="predicted"/>
<dbReference type="OrthoDB" id="7187254at2"/>
<dbReference type="Proteomes" id="UP000317496">
    <property type="component" value="Chromosome"/>
</dbReference>
<accession>A0A516H6Y9</accession>
<dbReference type="KEGG" id="fer:FNB15_20715"/>
<dbReference type="RefSeq" id="WP_144258533.1">
    <property type="nucleotide sequence ID" value="NZ_CP041636.1"/>
</dbReference>
<keyword evidence="1" id="KW-0812">Transmembrane</keyword>
<dbReference type="EMBL" id="CP041636">
    <property type="protein sequence ID" value="QDO99537.1"/>
    <property type="molecule type" value="Genomic_DNA"/>
</dbReference>
<organism evidence="2 3">
    <name type="scientific">Ferrovibrio terrae</name>
    <dbReference type="NCBI Taxonomy" id="2594003"/>
    <lineage>
        <taxon>Bacteria</taxon>
        <taxon>Pseudomonadati</taxon>
        <taxon>Pseudomonadota</taxon>
        <taxon>Alphaproteobacteria</taxon>
        <taxon>Rhodospirillales</taxon>
        <taxon>Rhodospirillaceae</taxon>
        <taxon>Ferrovibrio</taxon>
    </lineage>
</organism>
<keyword evidence="3" id="KW-1185">Reference proteome</keyword>
<sequence length="256" mass="27621">MTGKPAAITEPDLVAYVDDRLPSERRADVEAHLALNAEDAARVAAWQQQADDLRVHFDRDLNEPVPAEMAALFAQRPSMPGPLLRMAAVLALVLLGAGAGWYGRGVFAPVEIVAALPQEATRAHLVYSREVLHPVEVTAKEEQHLVAWLSKRLGTALKVPSLSGQGFGLVGGRLLPASSGNHAAAQFMYENRQGQRLTLYVRSGEGGGDTSFRFTGEGNAVAFYWVEDGFGYALTGETGREALLPAARAVYEQLTR</sequence>
<evidence type="ECO:0000256" key="1">
    <source>
        <dbReference type="SAM" id="Phobius"/>
    </source>
</evidence>
<reference evidence="2 3" key="1">
    <citation type="submission" date="2019-07" db="EMBL/GenBank/DDBJ databases">
        <title>Genome sequencing for Ferrovibrio sp. K5.</title>
        <authorList>
            <person name="Park S.-J."/>
        </authorList>
    </citation>
    <scope>NUCLEOTIDE SEQUENCE [LARGE SCALE GENOMIC DNA]</scope>
    <source>
        <strain evidence="2 3">K5</strain>
    </source>
</reference>
<keyword evidence="1" id="KW-1133">Transmembrane helix</keyword>